<proteinExistence type="predicted"/>
<gene>
    <name evidence="3" type="ORF">ACFO0C_42430</name>
</gene>
<dbReference type="InterPro" id="IPR051532">
    <property type="entry name" value="Ester_Hydrolysis_Enzymes"/>
</dbReference>
<keyword evidence="4" id="KW-1185">Reference proteome</keyword>
<dbReference type="InterPro" id="IPR036514">
    <property type="entry name" value="SGNH_hydro_sf"/>
</dbReference>
<dbReference type="InterPro" id="IPR013830">
    <property type="entry name" value="SGNH_hydro"/>
</dbReference>
<comment type="caution">
    <text evidence="3">The sequence shown here is derived from an EMBL/GenBank/DDBJ whole genome shotgun (WGS) entry which is preliminary data.</text>
</comment>
<dbReference type="PANTHER" id="PTHR30383:SF29">
    <property type="entry name" value="SGNH HYDROLASE-TYPE ESTERASE DOMAIN-CONTAINING PROTEIN"/>
    <property type="match status" value="1"/>
</dbReference>
<protein>
    <submittedName>
        <fullName evidence="3">SGNH/GDSL hydrolase family protein</fullName>
    </submittedName>
</protein>
<feature type="chain" id="PRO_5047067332" evidence="1">
    <location>
        <begin position="24"/>
        <end position="340"/>
    </location>
</feature>
<evidence type="ECO:0000313" key="3">
    <source>
        <dbReference type="EMBL" id="MFC4071636.1"/>
    </source>
</evidence>
<dbReference type="Pfam" id="PF13472">
    <property type="entry name" value="Lipase_GDSL_2"/>
    <property type="match status" value="1"/>
</dbReference>
<reference evidence="4" key="1">
    <citation type="journal article" date="2019" name="Int. J. Syst. Evol. Microbiol.">
        <title>The Global Catalogue of Microorganisms (GCM) 10K type strain sequencing project: providing services to taxonomists for standard genome sequencing and annotation.</title>
        <authorList>
            <consortium name="The Broad Institute Genomics Platform"/>
            <consortium name="The Broad Institute Genome Sequencing Center for Infectious Disease"/>
            <person name="Wu L."/>
            <person name="Ma J."/>
        </authorList>
    </citation>
    <scope>NUCLEOTIDE SEQUENCE [LARGE SCALE GENOMIC DNA]</scope>
    <source>
        <strain evidence="4">TBRC 5832</strain>
    </source>
</reference>
<keyword evidence="3" id="KW-0378">Hydrolase</keyword>
<evidence type="ECO:0000256" key="1">
    <source>
        <dbReference type="SAM" id="SignalP"/>
    </source>
</evidence>
<name>A0ABV8J7Y6_9ACTN</name>
<dbReference type="PANTHER" id="PTHR30383">
    <property type="entry name" value="THIOESTERASE 1/PROTEASE 1/LYSOPHOSPHOLIPASE L1"/>
    <property type="match status" value="1"/>
</dbReference>
<dbReference type="CDD" id="cd00229">
    <property type="entry name" value="SGNH_hydrolase"/>
    <property type="match status" value="1"/>
</dbReference>
<dbReference type="EMBL" id="JBHSBL010000028">
    <property type="protein sequence ID" value="MFC4071636.1"/>
    <property type="molecule type" value="Genomic_DNA"/>
</dbReference>
<feature type="signal peptide" evidence="1">
    <location>
        <begin position="1"/>
        <end position="23"/>
    </location>
</feature>
<organism evidence="3 4">
    <name type="scientific">Actinoplanes subglobosus</name>
    <dbReference type="NCBI Taxonomy" id="1547892"/>
    <lineage>
        <taxon>Bacteria</taxon>
        <taxon>Bacillati</taxon>
        <taxon>Actinomycetota</taxon>
        <taxon>Actinomycetes</taxon>
        <taxon>Micromonosporales</taxon>
        <taxon>Micromonosporaceae</taxon>
        <taxon>Actinoplanes</taxon>
    </lineage>
</organism>
<dbReference type="SUPFAM" id="SSF52266">
    <property type="entry name" value="SGNH hydrolase"/>
    <property type="match status" value="1"/>
</dbReference>
<dbReference type="Gene3D" id="3.40.50.1110">
    <property type="entry name" value="SGNH hydrolase"/>
    <property type="match status" value="1"/>
</dbReference>
<sequence>MRAGGLLATGVVVTAATSGPARASSPAAGLPLLTWHAALAGRRYAPATVAVLGSSSSEGVGASGWGRGYVSVMTENLRAAFPVPGVPGGDNYVAAWGTPRWWPVRLSGGGTRVTTAGWGLKAVDLAGPGESLTYTFTGTSVQVWHDGTPEIVVDGQTVVVRGPGRIHGFATFDGDETRGIQVYNGGHGGRTSGDFASRAAAWAPRLRQIRPHLVILQLGINDWRSGVSPAEMKRNLTAIIATVRAHTDTDPSFVIYGTPRVGADHRVQDYTRFTEAWQEIAAEDTGGPGGGSGVAYFDLAARQPSPSSDNGHGLYCEDLVHMTDRGAAFTADALTAFLRP</sequence>
<evidence type="ECO:0000259" key="2">
    <source>
        <dbReference type="Pfam" id="PF13472"/>
    </source>
</evidence>
<dbReference type="GO" id="GO:0016787">
    <property type="term" value="F:hydrolase activity"/>
    <property type="evidence" value="ECO:0007669"/>
    <property type="project" value="UniProtKB-KW"/>
</dbReference>
<accession>A0ABV8J7Y6</accession>
<keyword evidence="1" id="KW-0732">Signal</keyword>
<feature type="domain" description="SGNH hydrolase-type esterase" evidence="2">
    <location>
        <begin position="179"/>
        <end position="328"/>
    </location>
</feature>
<dbReference type="Proteomes" id="UP001595867">
    <property type="component" value="Unassembled WGS sequence"/>
</dbReference>
<evidence type="ECO:0000313" key="4">
    <source>
        <dbReference type="Proteomes" id="UP001595867"/>
    </source>
</evidence>
<dbReference type="RefSeq" id="WP_378072506.1">
    <property type="nucleotide sequence ID" value="NZ_JBHSBL010000028.1"/>
</dbReference>